<dbReference type="EMBL" id="MU007130">
    <property type="protein sequence ID" value="KAF2418273.1"/>
    <property type="molecule type" value="Genomic_DNA"/>
</dbReference>
<evidence type="ECO:0008006" key="5">
    <source>
        <dbReference type="Google" id="ProtNLM"/>
    </source>
</evidence>
<organism evidence="3 4">
    <name type="scientific">Tothia fuscella</name>
    <dbReference type="NCBI Taxonomy" id="1048955"/>
    <lineage>
        <taxon>Eukaryota</taxon>
        <taxon>Fungi</taxon>
        <taxon>Dikarya</taxon>
        <taxon>Ascomycota</taxon>
        <taxon>Pezizomycotina</taxon>
        <taxon>Dothideomycetes</taxon>
        <taxon>Pleosporomycetidae</taxon>
        <taxon>Venturiales</taxon>
        <taxon>Cylindrosympodiaceae</taxon>
        <taxon>Tothia</taxon>
    </lineage>
</organism>
<feature type="compositionally biased region" description="Low complexity" evidence="1">
    <location>
        <begin position="53"/>
        <end position="67"/>
    </location>
</feature>
<gene>
    <name evidence="3" type="ORF">EJ08DRAFT_65243</name>
</gene>
<keyword evidence="4" id="KW-1185">Reference proteome</keyword>
<reference evidence="3" key="1">
    <citation type="journal article" date="2020" name="Stud. Mycol.">
        <title>101 Dothideomycetes genomes: a test case for predicting lifestyles and emergence of pathogens.</title>
        <authorList>
            <person name="Haridas S."/>
            <person name="Albert R."/>
            <person name="Binder M."/>
            <person name="Bloem J."/>
            <person name="Labutti K."/>
            <person name="Salamov A."/>
            <person name="Andreopoulos B."/>
            <person name="Baker S."/>
            <person name="Barry K."/>
            <person name="Bills G."/>
            <person name="Bluhm B."/>
            <person name="Cannon C."/>
            <person name="Castanera R."/>
            <person name="Culley D."/>
            <person name="Daum C."/>
            <person name="Ezra D."/>
            <person name="Gonzalez J."/>
            <person name="Henrissat B."/>
            <person name="Kuo A."/>
            <person name="Liang C."/>
            <person name="Lipzen A."/>
            <person name="Lutzoni F."/>
            <person name="Magnuson J."/>
            <person name="Mondo S."/>
            <person name="Nolan M."/>
            <person name="Ohm R."/>
            <person name="Pangilinan J."/>
            <person name="Park H.-J."/>
            <person name="Ramirez L."/>
            <person name="Alfaro M."/>
            <person name="Sun H."/>
            <person name="Tritt A."/>
            <person name="Yoshinaga Y."/>
            <person name="Zwiers L.-H."/>
            <person name="Turgeon B."/>
            <person name="Goodwin S."/>
            <person name="Spatafora J."/>
            <person name="Crous P."/>
            <person name="Grigoriev I."/>
        </authorList>
    </citation>
    <scope>NUCLEOTIDE SEQUENCE</scope>
    <source>
        <strain evidence="3">CBS 130266</strain>
    </source>
</reference>
<feature type="chain" id="PRO_5040401188" description="Secreted protein" evidence="2">
    <location>
        <begin position="34"/>
        <end position="67"/>
    </location>
</feature>
<comment type="caution">
    <text evidence="3">The sequence shown here is derived from an EMBL/GenBank/DDBJ whole genome shotgun (WGS) entry which is preliminary data.</text>
</comment>
<sequence>MAGPSVPKVLLLRSLKFLTATTLSFLLPRLAACMRHCITTNVINTLPRRRSPRCPSSSPARSRSTMH</sequence>
<protein>
    <recommendedName>
        <fullName evidence="5">Secreted protein</fullName>
    </recommendedName>
</protein>
<feature type="signal peptide" evidence="2">
    <location>
        <begin position="1"/>
        <end position="33"/>
    </location>
</feature>
<dbReference type="Proteomes" id="UP000800235">
    <property type="component" value="Unassembled WGS sequence"/>
</dbReference>
<accession>A0A9P4NEX6</accession>
<name>A0A9P4NEX6_9PEZI</name>
<evidence type="ECO:0000256" key="1">
    <source>
        <dbReference type="SAM" id="MobiDB-lite"/>
    </source>
</evidence>
<evidence type="ECO:0000313" key="4">
    <source>
        <dbReference type="Proteomes" id="UP000800235"/>
    </source>
</evidence>
<feature type="region of interest" description="Disordered" evidence="1">
    <location>
        <begin position="48"/>
        <end position="67"/>
    </location>
</feature>
<evidence type="ECO:0000313" key="3">
    <source>
        <dbReference type="EMBL" id="KAF2418273.1"/>
    </source>
</evidence>
<dbReference type="AlphaFoldDB" id="A0A9P4NEX6"/>
<evidence type="ECO:0000256" key="2">
    <source>
        <dbReference type="SAM" id="SignalP"/>
    </source>
</evidence>
<keyword evidence="2" id="KW-0732">Signal</keyword>
<proteinExistence type="predicted"/>